<dbReference type="InterPro" id="IPR036133">
    <property type="entry name" value="EB1_C_sf"/>
</dbReference>
<comment type="caution">
    <text evidence="15">The sequence shown here is derived from an EMBL/GenBank/DDBJ whole genome shotgun (WGS) entry which is preliminary data.</text>
</comment>
<dbReference type="GO" id="GO:0005813">
    <property type="term" value="C:centrosome"/>
    <property type="evidence" value="ECO:0007669"/>
    <property type="project" value="UniProtKB-SubCell"/>
</dbReference>
<comment type="similarity">
    <text evidence="3">Belongs to the MAPRE family.</text>
</comment>
<organism evidence="15 16">
    <name type="scientific">Meganyctiphanes norvegica</name>
    <name type="common">Northern krill</name>
    <name type="synonym">Thysanopoda norvegica</name>
    <dbReference type="NCBI Taxonomy" id="48144"/>
    <lineage>
        <taxon>Eukaryota</taxon>
        <taxon>Metazoa</taxon>
        <taxon>Ecdysozoa</taxon>
        <taxon>Arthropoda</taxon>
        <taxon>Crustacea</taxon>
        <taxon>Multicrustacea</taxon>
        <taxon>Malacostraca</taxon>
        <taxon>Eumalacostraca</taxon>
        <taxon>Eucarida</taxon>
        <taxon>Euphausiacea</taxon>
        <taxon>Euphausiidae</taxon>
        <taxon>Meganyctiphanes</taxon>
    </lineage>
</organism>
<dbReference type="Pfam" id="PF00307">
    <property type="entry name" value="CH"/>
    <property type="match status" value="1"/>
</dbReference>
<dbReference type="InterPro" id="IPR036872">
    <property type="entry name" value="CH_dom_sf"/>
</dbReference>
<evidence type="ECO:0000256" key="11">
    <source>
        <dbReference type="PROSITE-ProRule" id="PRU00576"/>
    </source>
</evidence>
<evidence type="ECO:0000259" key="13">
    <source>
        <dbReference type="PROSITE" id="PS50021"/>
    </source>
</evidence>
<keyword evidence="5" id="KW-0963">Cytoplasm</keyword>
<dbReference type="GO" id="GO:0005874">
    <property type="term" value="C:microtubule"/>
    <property type="evidence" value="ECO:0007669"/>
    <property type="project" value="UniProtKB-KW"/>
</dbReference>
<dbReference type="Proteomes" id="UP001497623">
    <property type="component" value="Unassembled WGS sequence"/>
</dbReference>
<dbReference type="PROSITE" id="PS50021">
    <property type="entry name" value="CH"/>
    <property type="match status" value="1"/>
</dbReference>
<keyword evidence="8" id="KW-0498">Mitosis</keyword>
<evidence type="ECO:0000259" key="14">
    <source>
        <dbReference type="PROSITE" id="PS51230"/>
    </source>
</evidence>
<evidence type="ECO:0000256" key="2">
    <source>
        <dbReference type="ARBA" id="ARBA00004647"/>
    </source>
</evidence>
<sequence length="263" mass="29567">IAAMAVNVFFTAVSADSLSRHDMLGWINDSLQSNFGKIEELCSGAAYCQFMDMLFPDHNCVQMKKVKFGAMHEHEFLNNFKILQLSFKKMGVDKFVPIDKLVKGKFQDNFEFVQWFKRFFDANYDGCEYDALAMRGGEPMGKGASKLGGGQRRPIAASRPAPSRPLASRPAARPTQNRTASKPASNNNAGQIDELCLQLENMRSTTEGVEKERDFYFSKLRDIEILCQQNEEEGPLMQSILDILYATDDAEGTPVVEEDDAEY</sequence>
<evidence type="ECO:0000256" key="9">
    <source>
        <dbReference type="ARBA" id="ARBA00023212"/>
    </source>
</evidence>
<keyword evidence="6" id="KW-0132">Cell division</keyword>
<reference evidence="15 16" key="1">
    <citation type="submission" date="2024-05" db="EMBL/GenBank/DDBJ databases">
        <authorList>
            <person name="Wallberg A."/>
        </authorList>
    </citation>
    <scope>NUCLEOTIDE SEQUENCE [LARGE SCALE GENOMIC DNA]</scope>
</reference>
<keyword evidence="9" id="KW-0206">Cytoskeleton</keyword>
<dbReference type="GO" id="GO:0051010">
    <property type="term" value="F:microtubule plus-end binding"/>
    <property type="evidence" value="ECO:0007669"/>
    <property type="project" value="UniProtKB-ARBA"/>
</dbReference>
<evidence type="ECO:0000313" key="16">
    <source>
        <dbReference type="Proteomes" id="UP001497623"/>
    </source>
</evidence>
<feature type="region of interest" description="Disordered" evidence="12">
    <location>
        <begin position="142"/>
        <end position="190"/>
    </location>
</feature>
<evidence type="ECO:0000256" key="8">
    <source>
        <dbReference type="ARBA" id="ARBA00022776"/>
    </source>
</evidence>
<dbReference type="EMBL" id="CAXKWB010029457">
    <property type="protein sequence ID" value="CAL4135506.1"/>
    <property type="molecule type" value="Genomic_DNA"/>
</dbReference>
<dbReference type="Gene3D" id="1.20.5.1430">
    <property type="match status" value="1"/>
</dbReference>
<dbReference type="FunFam" id="1.10.418.10:FF:000007">
    <property type="entry name" value="Microtubule-associated protein, RP/EB family, member 2"/>
    <property type="match status" value="1"/>
</dbReference>
<feature type="compositionally biased region" description="Low complexity" evidence="12">
    <location>
        <begin position="152"/>
        <end position="174"/>
    </location>
</feature>
<dbReference type="GO" id="GO:0000922">
    <property type="term" value="C:spindle pole"/>
    <property type="evidence" value="ECO:0007669"/>
    <property type="project" value="UniProtKB-SubCell"/>
</dbReference>
<dbReference type="InterPro" id="IPR001715">
    <property type="entry name" value="CH_dom"/>
</dbReference>
<evidence type="ECO:0000256" key="4">
    <source>
        <dbReference type="ARBA" id="ARBA00019567"/>
    </source>
</evidence>
<evidence type="ECO:0000256" key="3">
    <source>
        <dbReference type="ARBA" id="ARBA00010729"/>
    </source>
</evidence>
<feature type="domain" description="Calponin-homology (CH)" evidence="13">
    <location>
        <begin position="17"/>
        <end position="121"/>
    </location>
</feature>
<evidence type="ECO:0000313" key="15">
    <source>
        <dbReference type="EMBL" id="CAL4135506.1"/>
    </source>
</evidence>
<feature type="non-terminal residue" evidence="15">
    <location>
        <position position="1"/>
    </location>
</feature>
<dbReference type="GO" id="GO:0051301">
    <property type="term" value="P:cell division"/>
    <property type="evidence" value="ECO:0007669"/>
    <property type="project" value="UniProtKB-KW"/>
</dbReference>
<dbReference type="Gene3D" id="1.10.418.10">
    <property type="entry name" value="Calponin-like domain"/>
    <property type="match status" value="1"/>
</dbReference>
<dbReference type="InterPro" id="IPR004953">
    <property type="entry name" value="EB1_C"/>
</dbReference>
<evidence type="ECO:0000256" key="6">
    <source>
        <dbReference type="ARBA" id="ARBA00022618"/>
    </source>
</evidence>
<keyword evidence="16" id="KW-1185">Reference proteome</keyword>
<keyword evidence="10" id="KW-0131">Cell cycle</keyword>
<dbReference type="AlphaFoldDB" id="A0AAV2RSA7"/>
<keyword evidence="7 11" id="KW-0493">Microtubule</keyword>
<evidence type="ECO:0000256" key="1">
    <source>
        <dbReference type="ARBA" id="ARBA00004300"/>
    </source>
</evidence>
<evidence type="ECO:0000256" key="12">
    <source>
        <dbReference type="SAM" id="MobiDB-lite"/>
    </source>
</evidence>
<feature type="compositionally biased region" description="Polar residues" evidence="12">
    <location>
        <begin position="175"/>
        <end position="190"/>
    </location>
</feature>
<dbReference type="PANTHER" id="PTHR10623">
    <property type="entry name" value="MICROTUBULE-ASSOCIATED PROTEIN RP/EB FAMILY MEMBER"/>
    <property type="match status" value="1"/>
</dbReference>
<proteinExistence type="inferred from homology"/>
<dbReference type="InterPro" id="IPR027328">
    <property type="entry name" value="MAPRE"/>
</dbReference>
<accession>A0AAV2RSA7</accession>
<comment type="subcellular location">
    <subcellularLocation>
        <location evidence="1">Cytoplasm</location>
        <location evidence="1">Cytoskeleton</location>
        <location evidence="1">Microtubule organizing center</location>
        <location evidence="1">Centrosome</location>
    </subcellularLocation>
    <subcellularLocation>
        <location evidence="2">Cytoplasm</location>
        <location evidence="2">Cytoskeleton</location>
        <location evidence="2">Spindle pole</location>
    </subcellularLocation>
</comment>
<gene>
    <name evidence="15" type="ORF">MNOR_LOCUS27663</name>
</gene>
<evidence type="ECO:0000256" key="10">
    <source>
        <dbReference type="ARBA" id="ARBA00023306"/>
    </source>
</evidence>
<dbReference type="SUPFAM" id="SSF140612">
    <property type="entry name" value="EB1 dimerisation domain-like"/>
    <property type="match status" value="1"/>
</dbReference>
<dbReference type="SUPFAM" id="SSF47576">
    <property type="entry name" value="Calponin-homology domain, CH-domain"/>
    <property type="match status" value="1"/>
</dbReference>
<feature type="domain" description="EB1 C-terminal" evidence="14">
    <location>
        <begin position="184"/>
        <end position="253"/>
    </location>
</feature>
<dbReference type="Pfam" id="PF03271">
    <property type="entry name" value="EB1"/>
    <property type="match status" value="1"/>
</dbReference>
<evidence type="ECO:0000256" key="5">
    <source>
        <dbReference type="ARBA" id="ARBA00022490"/>
    </source>
</evidence>
<dbReference type="PROSITE" id="PS51230">
    <property type="entry name" value="EB1_C"/>
    <property type="match status" value="1"/>
</dbReference>
<name>A0AAV2RSA7_MEGNR</name>
<protein>
    <recommendedName>
        <fullName evidence="4">Microtubule-associated protein RP/EB family member 1</fullName>
    </recommendedName>
</protein>
<evidence type="ECO:0000256" key="7">
    <source>
        <dbReference type="ARBA" id="ARBA00022701"/>
    </source>
</evidence>
<dbReference type="FunFam" id="1.20.5.1430:FF:000001">
    <property type="entry name" value="microtubule-associated protein RP/EB family member 1"/>
    <property type="match status" value="1"/>
</dbReference>